<evidence type="ECO:0000313" key="1">
    <source>
        <dbReference type="EMBL" id="KAG6974800.1"/>
    </source>
</evidence>
<reference evidence="1" key="1">
    <citation type="submission" date="2021-01" db="EMBL/GenBank/DDBJ databases">
        <title>Phytophthora aleatoria, a newly-described species from Pinus radiata is distinct from Phytophthora cactorum isolates based on comparative genomics.</title>
        <authorList>
            <person name="Mcdougal R."/>
            <person name="Panda P."/>
            <person name="Williams N."/>
            <person name="Studholme D.J."/>
        </authorList>
    </citation>
    <scope>NUCLEOTIDE SEQUENCE</scope>
    <source>
        <strain evidence="1">NZFS 3830</strain>
    </source>
</reference>
<dbReference type="OrthoDB" id="72116at2759"/>
<organism evidence="1 2">
    <name type="scientific">Phytophthora cactorum</name>
    <dbReference type="NCBI Taxonomy" id="29920"/>
    <lineage>
        <taxon>Eukaryota</taxon>
        <taxon>Sar</taxon>
        <taxon>Stramenopiles</taxon>
        <taxon>Oomycota</taxon>
        <taxon>Peronosporomycetes</taxon>
        <taxon>Peronosporales</taxon>
        <taxon>Peronosporaceae</taxon>
        <taxon>Phytophthora</taxon>
    </lineage>
</organism>
<dbReference type="Proteomes" id="UP000688947">
    <property type="component" value="Unassembled WGS sequence"/>
</dbReference>
<dbReference type="EMBL" id="JAENGZ010000003">
    <property type="protein sequence ID" value="KAG6974800.1"/>
    <property type="molecule type" value="Genomic_DNA"/>
</dbReference>
<accession>A0A8T1V4D7</accession>
<proteinExistence type="predicted"/>
<dbReference type="AlphaFoldDB" id="A0A8T1V4D7"/>
<comment type="caution">
    <text evidence="1">The sequence shown here is derived from an EMBL/GenBank/DDBJ whole genome shotgun (WGS) entry which is preliminary data.</text>
</comment>
<sequence length="70" mass="8172">MTNFTPSEIIRIYGYVSDFMATRWNVGRGKRCKYLAVDVFFMTLSVLKKMEKTGPFSPTPLKSRHLHSKR</sequence>
<name>A0A8T1V4D7_9STRA</name>
<evidence type="ECO:0000313" key="2">
    <source>
        <dbReference type="Proteomes" id="UP000688947"/>
    </source>
</evidence>
<protein>
    <submittedName>
        <fullName evidence="1">Uncharacterized protein</fullName>
    </submittedName>
</protein>
<gene>
    <name evidence="1" type="ORF">JG687_00000137</name>
</gene>